<protein>
    <submittedName>
        <fullName evidence="1">Uncharacterized protein</fullName>
    </submittedName>
</protein>
<sequence>MVWATNTLDSDNRPLLAIFMFHKKCEDIFGFPQIVKRCCLIVIYICNTKCCA</sequence>
<keyword evidence="2" id="KW-1185">Reference proteome</keyword>
<gene>
    <name evidence="1" type="ORF">OLEA9_A068347</name>
</gene>
<dbReference type="EMBL" id="CACTIH010003676">
    <property type="protein sequence ID" value="CAA2981613.1"/>
    <property type="molecule type" value="Genomic_DNA"/>
</dbReference>
<evidence type="ECO:0000313" key="2">
    <source>
        <dbReference type="Proteomes" id="UP000594638"/>
    </source>
</evidence>
<dbReference type="AlphaFoldDB" id="A0A8S0RQP5"/>
<organism evidence="1 2">
    <name type="scientific">Olea europaea subsp. europaea</name>
    <dbReference type="NCBI Taxonomy" id="158383"/>
    <lineage>
        <taxon>Eukaryota</taxon>
        <taxon>Viridiplantae</taxon>
        <taxon>Streptophyta</taxon>
        <taxon>Embryophyta</taxon>
        <taxon>Tracheophyta</taxon>
        <taxon>Spermatophyta</taxon>
        <taxon>Magnoliopsida</taxon>
        <taxon>eudicotyledons</taxon>
        <taxon>Gunneridae</taxon>
        <taxon>Pentapetalae</taxon>
        <taxon>asterids</taxon>
        <taxon>lamiids</taxon>
        <taxon>Lamiales</taxon>
        <taxon>Oleaceae</taxon>
        <taxon>Oleeae</taxon>
        <taxon>Olea</taxon>
    </lineage>
</organism>
<reference evidence="1 2" key="1">
    <citation type="submission" date="2019-12" db="EMBL/GenBank/DDBJ databases">
        <authorList>
            <person name="Alioto T."/>
            <person name="Alioto T."/>
            <person name="Gomez Garrido J."/>
        </authorList>
    </citation>
    <scope>NUCLEOTIDE SEQUENCE [LARGE SCALE GENOMIC DNA]</scope>
</reference>
<proteinExistence type="predicted"/>
<accession>A0A8S0RQP5</accession>
<dbReference type="Gramene" id="OE9A068347T1">
    <property type="protein sequence ID" value="OE9A068347C1"/>
    <property type="gene ID" value="OE9A068347"/>
</dbReference>
<comment type="caution">
    <text evidence="1">The sequence shown here is derived from an EMBL/GenBank/DDBJ whole genome shotgun (WGS) entry which is preliminary data.</text>
</comment>
<evidence type="ECO:0000313" key="1">
    <source>
        <dbReference type="EMBL" id="CAA2981613.1"/>
    </source>
</evidence>
<dbReference type="Proteomes" id="UP000594638">
    <property type="component" value="Unassembled WGS sequence"/>
</dbReference>
<name>A0A8S0RQP5_OLEEU</name>